<accession>A0A9N7YD13</accession>
<reference evidence="1" key="1">
    <citation type="submission" date="2020-03" db="EMBL/GenBank/DDBJ databases">
        <authorList>
            <person name="Weist P."/>
        </authorList>
    </citation>
    <scope>NUCLEOTIDE SEQUENCE</scope>
</reference>
<gene>
    <name evidence="1" type="ORF">PLEPLA_LOCUS14928</name>
</gene>
<comment type="caution">
    <text evidence="1">The sequence shown here is derived from an EMBL/GenBank/DDBJ whole genome shotgun (WGS) entry which is preliminary data.</text>
</comment>
<evidence type="ECO:0000313" key="2">
    <source>
        <dbReference type="Proteomes" id="UP001153269"/>
    </source>
</evidence>
<keyword evidence="2" id="KW-1185">Reference proteome</keyword>
<dbReference type="EMBL" id="CADEAL010000934">
    <property type="protein sequence ID" value="CAB1426990.1"/>
    <property type="molecule type" value="Genomic_DNA"/>
</dbReference>
<proteinExistence type="predicted"/>
<name>A0A9N7YD13_PLEPL</name>
<dbReference type="Proteomes" id="UP001153269">
    <property type="component" value="Unassembled WGS sequence"/>
</dbReference>
<organism evidence="1 2">
    <name type="scientific">Pleuronectes platessa</name>
    <name type="common">European plaice</name>
    <dbReference type="NCBI Taxonomy" id="8262"/>
    <lineage>
        <taxon>Eukaryota</taxon>
        <taxon>Metazoa</taxon>
        <taxon>Chordata</taxon>
        <taxon>Craniata</taxon>
        <taxon>Vertebrata</taxon>
        <taxon>Euteleostomi</taxon>
        <taxon>Actinopterygii</taxon>
        <taxon>Neopterygii</taxon>
        <taxon>Teleostei</taxon>
        <taxon>Neoteleostei</taxon>
        <taxon>Acanthomorphata</taxon>
        <taxon>Carangaria</taxon>
        <taxon>Pleuronectiformes</taxon>
        <taxon>Pleuronectoidei</taxon>
        <taxon>Pleuronectidae</taxon>
        <taxon>Pleuronectes</taxon>
    </lineage>
</organism>
<evidence type="ECO:0000313" key="1">
    <source>
        <dbReference type="EMBL" id="CAB1426990.1"/>
    </source>
</evidence>
<protein>
    <submittedName>
        <fullName evidence="1">Uncharacterized protein</fullName>
    </submittedName>
</protein>
<sequence length="175" mass="19626">MTDLTSRLVSLMESLGFSQVKDSTKKHLRFKLETELAGSIGILSDDKGRLLLYPDCQTMSELAKTTYSLKMELHHARAIEAGYSVKKVALQLRNEIKKQDISQWWPPDKEQDENIIPESVTQFLQTLLTGDFKCTKPSEKVKRLATSFGSDLVFAVTAGNVKPAKHILLPFAVKS</sequence>
<dbReference type="AlphaFoldDB" id="A0A9N7YD13"/>